<evidence type="ECO:0000313" key="1">
    <source>
        <dbReference type="EMBL" id="MBB5118010.1"/>
    </source>
</evidence>
<comment type="caution">
    <text evidence="1">The sequence shown here is derived from an EMBL/GenBank/DDBJ whole genome shotgun (WGS) entry which is preliminary data.</text>
</comment>
<dbReference type="InterPro" id="IPR036410">
    <property type="entry name" value="HSP_DnaJ_Cys-rich_dom_sf"/>
</dbReference>
<accession>A0A7W8F1R0</accession>
<dbReference type="Gene3D" id="6.20.20.10">
    <property type="match status" value="1"/>
</dbReference>
<dbReference type="AlphaFoldDB" id="A0A7W8F1R0"/>
<dbReference type="Proteomes" id="UP000528608">
    <property type="component" value="Unassembled WGS sequence"/>
</dbReference>
<proteinExistence type="predicted"/>
<gene>
    <name evidence="1" type="ORF">FHS36_001431</name>
</gene>
<organism evidence="1 2">
    <name type="scientific">Streptomyces eurocidicus</name>
    <name type="common">Streptoverticillium eurocidicus</name>
    <dbReference type="NCBI Taxonomy" id="66423"/>
    <lineage>
        <taxon>Bacteria</taxon>
        <taxon>Bacillati</taxon>
        <taxon>Actinomycetota</taxon>
        <taxon>Actinomycetes</taxon>
        <taxon>Kitasatosporales</taxon>
        <taxon>Streptomycetaceae</taxon>
        <taxon>Streptomyces</taxon>
    </lineage>
</organism>
<sequence length="37" mass="3902">MGDTPCLSCNGTGYKTDDHGLTNQCDNCNGTGRVEHS</sequence>
<evidence type="ECO:0000313" key="2">
    <source>
        <dbReference type="Proteomes" id="UP000528608"/>
    </source>
</evidence>
<protein>
    <submittedName>
        <fullName evidence="1">DnaJ-class molecular chaperone</fullName>
    </submittedName>
</protein>
<reference evidence="1 2" key="1">
    <citation type="submission" date="2020-08" db="EMBL/GenBank/DDBJ databases">
        <title>Genomic Encyclopedia of Type Strains, Phase III (KMG-III): the genomes of soil and plant-associated and newly described type strains.</title>
        <authorList>
            <person name="Whitman W."/>
        </authorList>
    </citation>
    <scope>NUCLEOTIDE SEQUENCE [LARGE SCALE GENOMIC DNA]</scope>
    <source>
        <strain evidence="1 2">CECT 3259</strain>
    </source>
</reference>
<name>A0A7W8F1R0_STREU</name>
<dbReference type="EMBL" id="JACHJF010000003">
    <property type="protein sequence ID" value="MBB5118010.1"/>
    <property type="molecule type" value="Genomic_DNA"/>
</dbReference>
<dbReference type="SUPFAM" id="SSF57938">
    <property type="entry name" value="DnaJ/Hsp40 cysteine-rich domain"/>
    <property type="match status" value="1"/>
</dbReference>